<dbReference type="Pfam" id="PF09084">
    <property type="entry name" value="NMT1"/>
    <property type="match status" value="1"/>
</dbReference>
<dbReference type="Proteomes" id="UP001597063">
    <property type="component" value="Unassembled WGS sequence"/>
</dbReference>
<dbReference type="PANTHER" id="PTHR30024">
    <property type="entry name" value="ALIPHATIC SULFONATES-BINDING PROTEIN-RELATED"/>
    <property type="match status" value="1"/>
</dbReference>
<reference evidence="4" key="1">
    <citation type="journal article" date="2019" name="Int. J. Syst. Evol. Microbiol.">
        <title>The Global Catalogue of Microorganisms (GCM) 10K type strain sequencing project: providing services to taxonomists for standard genome sequencing and annotation.</title>
        <authorList>
            <consortium name="The Broad Institute Genomics Platform"/>
            <consortium name="The Broad Institute Genome Sequencing Center for Infectious Disease"/>
            <person name="Wu L."/>
            <person name="Ma J."/>
        </authorList>
    </citation>
    <scope>NUCLEOTIDE SEQUENCE [LARGE SCALE GENOMIC DNA]</scope>
    <source>
        <strain evidence="4">JCM 9371</strain>
    </source>
</reference>
<dbReference type="PANTHER" id="PTHR30024:SF42">
    <property type="entry name" value="ALIPHATIC SULFONATES-BINDING PROTEIN-RELATED"/>
    <property type="match status" value="1"/>
</dbReference>
<keyword evidence="1" id="KW-0732">Signal</keyword>
<dbReference type="InterPro" id="IPR015168">
    <property type="entry name" value="SsuA/THI5"/>
</dbReference>
<organism evidence="3 4">
    <name type="scientific">Actinomadura fibrosa</name>
    <dbReference type="NCBI Taxonomy" id="111802"/>
    <lineage>
        <taxon>Bacteria</taxon>
        <taxon>Bacillati</taxon>
        <taxon>Actinomycetota</taxon>
        <taxon>Actinomycetes</taxon>
        <taxon>Streptosporangiales</taxon>
        <taxon>Thermomonosporaceae</taxon>
        <taxon>Actinomadura</taxon>
    </lineage>
</organism>
<evidence type="ECO:0000259" key="2">
    <source>
        <dbReference type="Pfam" id="PF09084"/>
    </source>
</evidence>
<dbReference type="EMBL" id="JBHTGP010000017">
    <property type="protein sequence ID" value="MFD0689288.1"/>
    <property type="molecule type" value="Genomic_DNA"/>
</dbReference>
<keyword evidence="4" id="KW-1185">Reference proteome</keyword>
<feature type="domain" description="SsuA/THI5-like" evidence="2">
    <location>
        <begin position="68"/>
        <end position="276"/>
    </location>
</feature>
<proteinExistence type="predicted"/>
<evidence type="ECO:0000313" key="3">
    <source>
        <dbReference type="EMBL" id="MFD0689288.1"/>
    </source>
</evidence>
<dbReference type="Gene3D" id="3.40.190.10">
    <property type="entry name" value="Periplasmic binding protein-like II"/>
    <property type="match status" value="2"/>
</dbReference>
<dbReference type="SUPFAM" id="SSF53850">
    <property type="entry name" value="Periplasmic binding protein-like II"/>
    <property type="match status" value="1"/>
</dbReference>
<protein>
    <submittedName>
        <fullName evidence="3">ABC transporter substrate-binding protein</fullName>
    </submittedName>
</protein>
<evidence type="ECO:0000256" key="1">
    <source>
        <dbReference type="SAM" id="SignalP"/>
    </source>
</evidence>
<name>A0ABW2XUV9_9ACTN</name>
<comment type="caution">
    <text evidence="3">The sequence shown here is derived from an EMBL/GenBank/DDBJ whole genome shotgun (WGS) entry which is preliminary data.</text>
</comment>
<sequence>MNPSTSWTRRPIATPSARRTVRRCAAALAGVALAGTAAAGCGSAAGGSGRTTTLRYQGSAGQVTPPELAQDLGYLGEVKLKWVGNTISGPQDIQSAATGQTDFGGAFNGAVIKLQAAGAPLTSVIGYYGSDKDSYNGFYVPKDSPIKGPRDLIGKKIGMNTLGAHSEAVLDIYLQRGGLSPAEVKKAEPLVVPPVNTEQSLRQGQIDVGVLGGIFREKAEAAGGVRKVFSDYDLLGAFTGGTYVFRDDFVKRNPDTVKAFTAGVAKAIEWARTTPRDQVIARFTKIVQARGRNESPDALKYFKSYGVAGRGGVIAEKEFTTWITWLEQQGQIPKGKVKVGDLYTNRFNPYAGDGSRG</sequence>
<evidence type="ECO:0000313" key="4">
    <source>
        <dbReference type="Proteomes" id="UP001597063"/>
    </source>
</evidence>
<feature type="chain" id="PRO_5045260853" evidence="1">
    <location>
        <begin position="40"/>
        <end position="357"/>
    </location>
</feature>
<dbReference type="RefSeq" id="WP_242619815.1">
    <property type="nucleotide sequence ID" value="NZ_CAACUY010000345.1"/>
</dbReference>
<feature type="signal peptide" evidence="1">
    <location>
        <begin position="1"/>
        <end position="39"/>
    </location>
</feature>
<accession>A0ABW2XUV9</accession>
<gene>
    <name evidence="3" type="ORF">ACFQZM_32720</name>
</gene>